<protein>
    <submittedName>
        <fullName evidence="4">Glycosyltransferase family 2 protein</fullName>
    </submittedName>
</protein>
<name>A0A5C8CH61_9SPIR</name>
<dbReference type="SUPFAM" id="SSF53448">
    <property type="entry name" value="Nucleotide-diphospho-sugar transferases"/>
    <property type="match status" value="1"/>
</dbReference>
<feature type="domain" description="Glycosyltransferase 2-like" evidence="3">
    <location>
        <begin position="5"/>
        <end position="148"/>
    </location>
</feature>
<dbReference type="EMBL" id="SAXT01000004">
    <property type="protein sequence ID" value="TXJ12185.1"/>
    <property type="molecule type" value="Genomic_DNA"/>
</dbReference>
<dbReference type="CDD" id="cd00761">
    <property type="entry name" value="Glyco_tranf_GTA_type"/>
    <property type="match status" value="1"/>
</dbReference>
<evidence type="ECO:0000259" key="3">
    <source>
        <dbReference type="Pfam" id="PF00535"/>
    </source>
</evidence>
<dbReference type="InterPro" id="IPR001173">
    <property type="entry name" value="Glyco_trans_2-like"/>
</dbReference>
<keyword evidence="2 4" id="KW-0808">Transferase</keyword>
<comment type="caution">
    <text evidence="4">The sequence shown here is derived from an EMBL/GenBank/DDBJ whole genome shotgun (WGS) entry which is preliminary data.</text>
</comment>
<accession>A0A5C8CH61</accession>
<evidence type="ECO:0000256" key="2">
    <source>
        <dbReference type="ARBA" id="ARBA00022679"/>
    </source>
</evidence>
<organism evidence="4 5">
    <name type="scientific">Brachyspira aalborgi</name>
    <dbReference type="NCBI Taxonomy" id="29522"/>
    <lineage>
        <taxon>Bacteria</taxon>
        <taxon>Pseudomonadati</taxon>
        <taxon>Spirochaetota</taxon>
        <taxon>Spirochaetia</taxon>
        <taxon>Brachyspirales</taxon>
        <taxon>Brachyspiraceae</taxon>
        <taxon>Brachyspira</taxon>
    </lineage>
</organism>
<dbReference type="InterPro" id="IPR029044">
    <property type="entry name" value="Nucleotide-diphossugar_trans"/>
</dbReference>
<dbReference type="GO" id="GO:0016758">
    <property type="term" value="F:hexosyltransferase activity"/>
    <property type="evidence" value="ECO:0007669"/>
    <property type="project" value="UniProtKB-ARBA"/>
</dbReference>
<dbReference type="Gene3D" id="3.90.550.10">
    <property type="entry name" value="Spore Coat Polysaccharide Biosynthesis Protein SpsA, Chain A"/>
    <property type="match status" value="1"/>
</dbReference>
<sequence>MPKVSVILPIYNVEKYLRKCLDSVINQTFKDIEIICINDCSADNCENIILEYAKKDGRIKIINNEKNYGIGFSRNIGINESSGEYISFIDADDYIEKDYIEILYNTAIKNKADIVFTNNINIVRDKIIKPYYHNRINIWKKKFKKNETWKEGISDFNVNTPEKENTPEYPLVITWNKLFKKDFIEKNNLKFQNYIVSEDTEFFYKYLLYSPKKFYNNEAKYYYVQRKSSLTHSIEKDNQMITDALSVFKNIFNIYKEKKIELLKDANYYNFNSFLFVFNNYKAQNKNEFYKKCHDLMKDLNVEIDKDKHPFEAYSCHIMKTNGDYNIYLDKVERIKKKVFSVAWWIPSITLREKYKKYNLDKIAKKKFEEELKNQ</sequence>
<dbReference type="Pfam" id="PF00535">
    <property type="entry name" value="Glycos_transf_2"/>
    <property type="match status" value="1"/>
</dbReference>
<evidence type="ECO:0000313" key="5">
    <source>
        <dbReference type="Proteomes" id="UP000325116"/>
    </source>
</evidence>
<reference evidence="4 5" key="1">
    <citation type="journal article" date="1992" name="Lakartidningen">
        <title>[Penicillin V and not amoxicillin is the first choice preparation in acute otitis].</title>
        <authorList>
            <person name="Kamme C."/>
            <person name="Lundgren K."/>
            <person name="Prellner K."/>
        </authorList>
    </citation>
    <scope>NUCLEOTIDE SEQUENCE [LARGE SCALE GENOMIC DNA]</scope>
    <source>
        <strain evidence="4 5">W1</strain>
    </source>
</reference>
<gene>
    <name evidence="4" type="ORF">EPJ80_05180</name>
</gene>
<evidence type="ECO:0000256" key="1">
    <source>
        <dbReference type="ARBA" id="ARBA00022676"/>
    </source>
</evidence>
<evidence type="ECO:0000313" key="4">
    <source>
        <dbReference type="EMBL" id="TXJ12185.1"/>
    </source>
</evidence>
<dbReference type="PANTHER" id="PTHR22916">
    <property type="entry name" value="GLYCOSYLTRANSFERASE"/>
    <property type="match status" value="1"/>
</dbReference>
<keyword evidence="1" id="KW-0328">Glycosyltransferase</keyword>
<dbReference type="Proteomes" id="UP000325116">
    <property type="component" value="Unassembled WGS sequence"/>
</dbReference>
<proteinExistence type="predicted"/>
<dbReference type="RefSeq" id="WP_147758186.1">
    <property type="nucleotide sequence ID" value="NZ_SAXT01000004.1"/>
</dbReference>
<dbReference type="AlphaFoldDB" id="A0A5C8CH61"/>
<dbReference type="PANTHER" id="PTHR22916:SF51">
    <property type="entry name" value="GLYCOSYLTRANSFERASE EPSH-RELATED"/>
    <property type="match status" value="1"/>
</dbReference>